<feature type="domain" description="HTH lysR-type" evidence="8">
    <location>
        <begin position="1"/>
        <end position="58"/>
    </location>
</feature>
<evidence type="ECO:0000256" key="2">
    <source>
        <dbReference type="ARBA" id="ARBA00023015"/>
    </source>
</evidence>
<dbReference type="RefSeq" id="WP_183790694.1">
    <property type="nucleotide sequence ID" value="NZ_JACIDU010000004.1"/>
</dbReference>
<dbReference type="PANTHER" id="PTHR30419:SF8">
    <property type="entry name" value="NITROGEN ASSIMILATION TRANSCRIPTIONAL ACTIVATOR-RELATED"/>
    <property type="match status" value="1"/>
</dbReference>
<keyword evidence="3 9" id="KW-0238">DNA-binding</keyword>
<evidence type="ECO:0000256" key="7">
    <source>
        <dbReference type="ARBA" id="ARBA00083243"/>
    </source>
</evidence>
<sequence length="299" mass="33356">MELRTLRAFVEVVRRGGFSEAAKTVFTTQSAVSKAVRQLEDELGLTLLDRIGHRSTLTAAGEIVYRRALTMLAERDDLLAELEEFRGLKRGRLRLGLPPIGSDALFAPLFAIYRSRYPGIEIQLVEHGSKRLEELVRDGEVDLGGSLLPVSEAFDWQEVRLEPIHVLLPEDHPLASEEAIPLERLKDMAFILFDAGFALNPIILEACQSRGFEPQVAARSSQINFIVELVAAGLGVGFLPRLIARQRVHAGVVHRPVIDPGMNWHMAFVWRRGAYLPHAARAWLELAAEVFQKKGQAQS</sequence>
<dbReference type="GO" id="GO:0005829">
    <property type="term" value="C:cytosol"/>
    <property type="evidence" value="ECO:0007669"/>
    <property type="project" value="TreeGrafter"/>
</dbReference>
<evidence type="ECO:0000256" key="4">
    <source>
        <dbReference type="ARBA" id="ARBA00023163"/>
    </source>
</evidence>
<evidence type="ECO:0000259" key="8">
    <source>
        <dbReference type="PROSITE" id="PS50931"/>
    </source>
</evidence>
<dbReference type="InterPro" id="IPR050950">
    <property type="entry name" value="HTH-type_LysR_regulators"/>
</dbReference>
<comment type="similarity">
    <text evidence="1">Belongs to the LysR transcriptional regulatory family.</text>
</comment>
<dbReference type="SUPFAM" id="SSF53850">
    <property type="entry name" value="Periplasmic binding protein-like II"/>
    <property type="match status" value="1"/>
</dbReference>
<keyword evidence="4" id="KW-0804">Transcription</keyword>
<evidence type="ECO:0000256" key="3">
    <source>
        <dbReference type="ARBA" id="ARBA00023125"/>
    </source>
</evidence>
<dbReference type="Gene3D" id="3.40.190.290">
    <property type="match status" value="1"/>
</dbReference>
<evidence type="ECO:0000313" key="10">
    <source>
        <dbReference type="Proteomes" id="UP000584824"/>
    </source>
</evidence>
<dbReference type="InterPro" id="IPR000847">
    <property type="entry name" value="LysR_HTH_N"/>
</dbReference>
<protein>
    <recommendedName>
        <fullName evidence="6">HTH-type transcriptional regulator TtuA</fullName>
    </recommendedName>
    <alternativeName>
        <fullName evidence="7">Tartrate utilization transcriptional regulator</fullName>
    </alternativeName>
</protein>
<dbReference type="CDD" id="cd08438">
    <property type="entry name" value="PBP2_CidR"/>
    <property type="match status" value="1"/>
</dbReference>
<reference evidence="9 10" key="1">
    <citation type="submission" date="2020-08" db="EMBL/GenBank/DDBJ databases">
        <title>Genomic Encyclopedia of Type Strains, Phase IV (KMG-IV): sequencing the most valuable type-strain genomes for metagenomic binning, comparative biology and taxonomic classification.</title>
        <authorList>
            <person name="Goeker M."/>
        </authorList>
    </citation>
    <scope>NUCLEOTIDE SEQUENCE [LARGE SCALE GENOMIC DNA]</scope>
    <source>
        <strain evidence="9 10">DSM 26385</strain>
    </source>
</reference>
<evidence type="ECO:0000256" key="6">
    <source>
        <dbReference type="ARBA" id="ARBA00067332"/>
    </source>
</evidence>
<dbReference type="AlphaFoldDB" id="A0A7W6K075"/>
<dbReference type="InterPro" id="IPR036390">
    <property type="entry name" value="WH_DNA-bd_sf"/>
</dbReference>
<name>A0A7W6K075_9HYPH</name>
<dbReference type="SUPFAM" id="SSF46785">
    <property type="entry name" value="Winged helix' DNA-binding domain"/>
    <property type="match status" value="1"/>
</dbReference>
<keyword evidence="2" id="KW-0805">Transcription regulation</keyword>
<dbReference type="GO" id="GO:0003700">
    <property type="term" value="F:DNA-binding transcription factor activity"/>
    <property type="evidence" value="ECO:0007669"/>
    <property type="project" value="InterPro"/>
</dbReference>
<gene>
    <name evidence="9" type="ORF">GGQ66_001323</name>
</gene>
<evidence type="ECO:0000256" key="1">
    <source>
        <dbReference type="ARBA" id="ARBA00009437"/>
    </source>
</evidence>
<dbReference type="GO" id="GO:0003677">
    <property type="term" value="F:DNA binding"/>
    <property type="evidence" value="ECO:0007669"/>
    <property type="project" value="UniProtKB-KW"/>
</dbReference>
<dbReference type="PRINTS" id="PR00039">
    <property type="entry name" value="HTHLYSR"/>
</dbReference>
<keyword evidence="10" id="KW-1185">Reference proteome</keyword>
<organism evidence="9 10">
    <name type="scientific">Allorhizobium borbori</name>
    <dbReference type="NCBI Taxonomy" id="485907"/>
    <lineage>
        <taxon>Bacteria</taxon>
        <taxon>Pseudomonadati</taxon>
        <taxon>Pseudomonadota</taxon>
        <taxon>Alphaproteobacteria</taxon>
        <taxon>Hyphomicrobiales</taxon>
        <taxon>Rhizobiaceae</taxon>
        <taxon>Rhizobium/Agrobacterium group</taxon>
        <taxon>Allorhizobium</taxon>
    </lineage>
</organism>
<comment type="caution">
    <text evidence="9">The sequence shown here is derived from an EMBL/GenBank/DDBJ whole genome shotgun (WGS) entry which is preliminary data.</text>
</comment>
<evidence type="ECO:0000313" key="9">
    <source>
        <dbReference type="EMBL" id="MBB4102780.1"/>
    </source>
</evidence>
<dbReference type="Gene3D" id="1.10.10.10">
    <property type="entry name" value="Winged helix-like DNA-binding domain superfamily/Winged helix DNA-binding domain"/>
    <property type="match status" value="1"/>
</dbReference>
<accession>A0A7W6K075</accession>
<evidence type="ECO:0000256" key="5">
    <source>
        <dbReference type="ARBA" id="ARBA00054626"/>
    </source>
</evidence>
<dbReference type="InterPro" id="IPR036388">
    <property type="entry name" value="WH-like_DNA-bd_sf"/>
</dbReference>
<dbReference type="Proteomes" id="UP000584824">
    <property type="component" value="Unassembled WGS sequence"/>
</dbReference>
<dbReference type="Pfam" id="PF03466">
    <property type="entry name" value="LysR_substrate"/>
    <property type="match status" value="1"/>
</dbReference>
<dbReference type="EMBL" id="JACIDU010000004">
    <property type="protein sequence ID" value="MBB4102780.1"/>
    <property type="molecule type" value="Genomic_DNA"/>
</dbReference>
<dbReference type="PROSITE" id="PS50931">
    <property type="entry name" value="HTH_LYSR"/>
    <property type="match status" value="1"/>
</dbReference>
<dbReference type="PANTHER" id="PTHR30419">
    <property type="entry name" value="HTH-TYPE TRANSCRIPTIONAL REGULATOR YBHD"/>
    <property type="match status" value="1"/>
</dbReference>
<dbReference type="InterPro" id="IPR005119">
    <property type="entry name" value="LysR_subst-bd"/>
</dbReference>
<dbReference type="FunFam" id="1.10.10.10:FF:000001">
    <property type="entry name" value="LysR family transcriptional regulator"/>
    <property type="match status" value="1"/>
</dbReference>
<proteinExistence type="inferred from homology"/>
<comment type="function">
    <text evidence="5">Transcriptional regulator of the ttuABCDE tartrate utilization operon.</text>
</comment>
<dbReference type="Pfam" id="PF00126">
    <property type="entry name" value="HTH_1"/>
    <property type="match status" value="1"/>
</dbReference>